<feature type="transmembrane region" description="Helical" evidence="1">
    <location>
        <begin position="103"/>
        <end position="122"/>
    </location>
</feature>
<evidence type="ECO:0000313" key="2">
    <source>
        <dbReference type="EMBL" id="AOV08338.1"/>
    </source>
</evidence>
<dbReference type="Pfam" id="PF03419">
    <property type="entry name" value="Peptidase_U4"/>
    <property type="match status" value="1"/>
</dbReference>
<proteinExistence type="predicted"/>
<dbReference type="Proteomes" id="UP000185746">
    <property type="component" value="Chromosome"/>
</dbReference>
<dbReference type="EMBL" id="CP017560">
    <property type="protein sequence ID" value="AOV08338.1"/>
    <property type="molecule type" value="Genomic_DNA"/>
</dbReference>
<keyword evidence="1" id="KW-0812">Transmembrane</keyword>
<accession>A0A1D8JI03</accession>
<keyword evidence="1" id="KW-1133">Transmembrane helix</keyword>
<feature type="transmembrane region" description="Helical" evidence="1">
    <location>
        <begin position="53"/>
        <end position="71"/>
    </location>
</feature>
<organism evidence="2 3">
    <name type="scientific">Sporosarcina ureilytica</name>
    <dbReference type="NCBI Taxonomy" id="298596"/>
    <lineage>
        <taxon>Bacteria</taxon>
        <taxon>Bacillati</taxon>
        <taxon>Bacillota</taxon>
        <taxon>Bacilli</taxon>
        <taxon>Bacillales</taxon>
        <taxon>Caryophanaceae</taxon>
        <taxon>Sporosarcina</taxon>
    </lineage>
</organism>
<name>A0A1D8JI03_9BACL</name>
<dbReference type="GO" id="GO:0004190">
    <property type="term" value="F:aspartic-type endopeptidase activity"/>
    <property type="evidence" value="ECO:0007669"/>
    <property type="project" value="InterPro"/>
</dbReference>
<feature type="transmembrane region" description="Helical" evidence="1">
    <location>
        <begin position="29"/>
        <end position="47"/>
    </location>
</feature>
<gene>
    <name evidence="2" type="ORF">BI350_12875</name>
</gene>
<dbReference type="GO" id="GO:0030436">
    <property type="term" value="P:asexual sporulation"/>
    <property type="evidence" value="ECO:0007669"/>
    <property type="project" value="InterPro"/>
</dbReference>
<keyword evidence="1" id="KW-0472">Membrane</keyword>
<sequence>MYGELIIGLNMVFNFTILSFANKMQNVKIGLARLCLASFVGAIPVVFFPVSFWTILVAFISMTVVAFGKTFGPWRKSASMVLIGALFAGGLLTALQYNVRIFGGYQAVIIYAGIAYFALYLIKRKWLDVRTSQHVSELLANSTLHIWGREIPVTVFVDSGNSCTEPLSGYPVHFIALRTIEDFIPESLKQPLISWNPQGPSLVDFPEEYRKALRLVRILTVQGKSWAVGIKYDHWSIEGGGELEQGFIVITKEDRRYPEGAHAILHVSAMEKIIGERGKEHVK</sequence>
<evidence type="ECO:0000313" key="3">
    <source>
        <dbReference type="Proteomes" id="UP000185746"/>
    </source>
</evidence>
<reference evidence="2 3" key="1">
    <citation type="submission" date="2016-09" db="EMBL/GenBank/DDBJ databases">
        <title>Complete genome sequence of the Lysinibacillus sphaericus LMG 22257, a specie of Bacillus with ureolytic activity that can effectively biodeposit calcium carbonate.</title>
        <authorList>
            <person name="Yan W."/>
        </authorList>
    </citation>
    <scope>NUCLEOTIDE SEQUENCE [LARGE SCALE GENOMIC DNA]</scope>
    <source>
        <strain evidence="2 3">LMG 22257</strain>
    </source>
</reference>
<feature type="transmembrane region" description="Helical" evidence="1">
    <location>
        <begin position="78"/>
        <end position="97"/>
    </location>
</feature>
<dbReference type="KEGG" id="surl:BI350_12875"/>
<protein>
    <recommendedName>
        <fullName evidence="4">Sigma-E processing peptidase SpoIIGA</fullName>
    </recommendedName>
</protein>
<dbReference type="GO" id="GO:0006508">
    <property type="term" value="P:proteolysis"/>
    <property type="evidence" value="ECO:0007669"/>
    <property type="project" value="InterPro"/>
</dbReference>
<dbReference type="RefSeq" id="WP_075528495.1">
    <property type="nucleotide sequence ID" value="NZ_CP017560.1"/>
</dbReference>
<evidence type="ECO:0000256" key="1">
    <source>
        <dbReference type="SAM" id="Phobius"/>
    </source>
</evidence>
<evidence type="ECO:0008006" key="4">
    <source>
        <dbReference type="Google" id="ProtNLM"/>
    </source>
</evidence>
<feature type="transmembrane region" description="Helical" evidence="1">
    <location>
        <begin position="6"/>
        <end position="22"/>
    </location>
</feature>
<dbReference type="AlphaFoldDB" id="A0A1D8JI03"/>
<dbReference type="InterPro" id="IPR005081">
    <property type="entry name" value="SpoIIGA"/>
</dbReference>
<keyword evidence="3" id="KW-1185">Reference proteome</keyword>